<dbReference type="InterPro" id="IPR010987">
    <property type="entry name" value="Glutathione-S-Trfase_C-like"/>
</dbReference>
<dbReference type="GO" id="GO:0005737">
    <property type="term" value="C:cytoplasm"/>
    <property type="evidence" value="ECO:0007669"/>
    <property type="project" value="TreeGrafter"/>
</dbReference>
<dbReference type="InterPro" id="IPR045073">
    <property type="entry name" value="Omega/Tau-like"/>
</dbReference>
<comment type="similarity">
    <text evidence="3">Belongs to the GST superfamily. Tau family.</text>
</comment>
<feature type="domain" description="GST N-terminal" evidence="5">
    <location>
        <begin position="9"/>
        <end position="90"/>
    </location>
</feature>
<dbReference type="FunFam" id="3.40.30.10:FF:000044">
    <property type="entry name" value="Glutathione S-transferase GSTU6"/>
    <property type="match status" value="1"/>
</dbReference>
<evidence type="ECO:0000256" key="4">
    <source>
        <dbReference type="ARBA" id="ARBA00047960"/>
    </source>
</evidence>
<dbReference type="InterPro" id="IPR036282">
    <property type="entry name" value="Glutathione-S-Trfase_C_sf"/>
</dbReference>
<proteinExistence type="inferred from homology"/>
<reference evidence="7" key="2">
    <citation type="journal article" date="2015" name="Data Brief">
        <title>Shoot transcriptome of the giant reed, Arundo donax.</title>
        <authorList>
            <person name="Barrero R.A."/>
            <person name="Guerrero F.D."/>
            <person name="Moolhuijzen P."/>
            <person name="Goolsby J.A."/>
            <person name="Tidwell J."/>
            <person name="Bellgard S.E."/>
            <person name="Bellgard M.I."/>
        </authorList>
    </citation>
    <scope>NUCLEOTIDE SEQUENCE</scope>
    <source>
        <tissue evidence="7">Shoot tissue taken approximately 20 cm above the soil surface</tissue>
    </source>
</reference>
<dbReference type="InterPro" id="IPR004046">
    <property type="entry name" value="GST_C"/>
</dbReference>
<evidence type="ECO:0000259" key="5">
    <source>
        <dbReference type="PROSITE" id="PS50404"/>
    </source>
</evidence>
<evidence type="ECO:0000256" key="2">
    <source>
        <dbReference type="ARBA" id="ARBA00022679"/>
    </source>
</evidence>
<feature type="domain" description="GST C-terminal" evidence="6">
    <location>
        <begin position="97"/>
        <end position="235"/>
    </location>
</feature>
<dbReference type="SUPFAM" id="SSF52833">
    <property type="entry name" value="Thioredoxin-like"/>
    <property type="match status" value="1"/>
</dbReference>
<dbReference type="InterPro" id="IPR040079">
    <property type="entry name" value="Glutathione_S-Trfase"/>
</dbReference>
<protein>
    <recommendedName>
        <fullName evidence="1">glutathione transferase</fullName>
        <ecNumber evidence="1">2.5.1.18</ecNumber>
    </recommendedName>
</protein>
<dbReference type="GO" id="GO:0004364">
    <property type="term" value="F:glutathione transferase activity"/>
    <property type="evidence" value="ECO:0007669"/>
    <property type="project" value="UniProtKB-EC"/>
</dbReference>
<accession>A0A0A9CY26</accession>
<dbReference type="PANTHER" id="PTHR11260">
    <property type="entry name" value="GLUTATHIONE S-TRANSFERASE, GST, SUPERFAMILY, GST DOMAIN CONTAINING"/>
    <property type="match status" value="1"/>
</dbReference>
<dbReference type="SFLD" id="SFLDS00019">
    <property type="entry name" value="Glutathione_Transferase_(cytos"/>
    <property type="match status" value="1"/>
</dbReference>
<dbReference type="InterPro" id="IPR045074">
    <property type="entry name" value="GST_C_Tau"/>
</dbReference>
<dbReference type="PROSITE" id="PS50404">
    <property type="entry name" value="GST_NTER"/>
    <property type="match status" value="1"/>
</dbReference>
<dbReference type="PROSITE" id="PS50405">
    <property type="entry name" value="GST_CTER"/>
    <property type="match status" value="1"/>
</dbReference>
<dbReference type="EMBL" id="GBRH01219595">
    <property type="protein sequence ID" value="JAD78300.1"/>
    <property type="molecule type" value="Transcribed_RNA"/>
</dbReference>
<reference evidence="7" key="1">
    <citation type="submission" date="2014-09" db="EMBL/GenBank/DDBJ databases">
        <authorList>
            <person name="Magalhaes I.L.F."/>
            <person name="Oliveira U."/>
            <person name="Santos F.R."/>
            <person name="Vidigal T.H.D.A."/>
            <person name="Brescovit A.D."/>
            <person name="Santos A.J."/>
        </authorList>
    </citation>
    <scope>NUCLEOTIDE SEQUENCE</scope>
    <source>
        <tissue evidence="7">Shoot tissue taken approximately 20 cm above the soil surface</tissue>
    </source>
</reference>
<evidence type="ECO:0000256" key="1">
    <source>
        <dbReference type="ARBA" id="ARBA00012452"/>
    </source>
</evidence>
<comment type="catalytic activity">
    <reaction evidence="4">
        <text>RX + glutathione = an S-substituted glutathione + a halide anion + H(+)</text>
        <dbReference type="Rhea" id="RHEA:16437"/>
        <dbReference type="ChEBI" id="CHEBI:15378"/>
        <dbReference type="ChEBI" id="CHEBI:16042"/>
        <dbReference type="ChEBI" id="CHEBI:17792"/>
        <dbReference type="ChEBI" id="CHEBI:57925"/>
        <dbReference type="ChEBI" id="CHEBI:90779"/>
        <dbReference type="EC" id="2.5.1.18"/>
    </reaction>
</comment>
<dbReference type="GO" id="GO:0006749">
    <property type="term" value="P:glutathione metabolic process"/>
    <property type="evidence" value="ECO:0007669"/>
    <property type="project" value="InterPro"/>
</dbReference>
<dbReference type="Gene3D" id="1.20.1050.10">
    <property type="match status" value="1"/>
</dbReference>
<dbReference type="AlphaFoldDB" id="A0A0A9CY26"/>
<dbReference type="PANTHER" id="PTHR11260:SF641">
    <property type="entry name" value="GLUTATHIONE TRANSFERASE"/>
    <property type="match status" value="1"/>
</dbReference>
<dbReference type="Pfam" id="PF00043">
    <property type="entry name" value="GST_C"/>
    <property type="match status" value="1"/>
</dbReference>
<evidence type="ECO:0000313" key="7">
    <source>
        <dbReference type="EMBL" id="JAD78300.1"/>
    </source>
</evidence>
<dbReference type="Pfam" id="PF02798">
    <property type="entry name" value="GST_N"/>
    <property type="match status" value="1"/>
</dbReference>
<dbReference type="SUPFAM" id="SSF47616">
    <property type="entry name" value="GST C-terminal domain-like"/>
    <property type="match status" value="1"/>
</dbReference>
<dbReference type="CDD" id="cd03185">
    <property type="entry name" value="GST_C_Tau"/>
    <property type="match status" value="1"/>
</dbReference>
<evidence type="ECO:0000256" key="3">
    <source>
        <dbReference type="ARBA" id="ARBA00025743"/>
    </source>
</evidence>
<dbReference type="CDD" id="cd03058">
    <property type="entry name" value="GST_N_Tau"/>
    <property type="match status" value="1"/>
</dbReference>
<name>A0A0A9CY26_ARUDO</name>
<dbReference type="FunFam" id="1.20.1050.10:FF:000023">
    <property type="entry name" value="Probable glutathione S-transferase GSTU6"/>
    <property type="match status" value="1"/>
</dbReference>
<keyword evidence="2" id="KW-0808">Transferase</keyword>
<dbReference type="SFLD" id="SFLDG00358">
    <property type="entry name" value="Main_(cytGST)"/>
    <property type="match status" value="1"/>
</dbReference>
<organism evidence="7">
    <name type="scientific">Arundo donax</name>
    <name type="common">Giant reed</name>
    <name type="synonym">Donax arundinaceus</name>
    <dbReference type="NCBI Taxonomy" id="35708"/>
    <lineage>
        <taxon>Eukaryota</taxon>
        <taxon>Viridiplantae</taxon>
        <taxon>Streptophyta</taxon>
        <taxon>Embryophyta</taxon>
        <taxon>Tracheophyta</taxon>
        <taxon>Spermatophyta</taxon>
        <taxon>Magnoliopsida</taxon>
        <taxon>Liliopsida</taxon>
        <taxon>Poales</taxon>
        <taxon>Poaceae</taxon>
        <taxon>PACMAD clade</taxon>
        <taxon>Arundinoideae</taxon>
        <taxon>Arundineae</taxon>
        <taxon>Arundo</taxon>
    </lineage>
</organism>
<sequence length="235" mass="26054">MAGGETSGGHLTLLGVWPSPFVIRARIALNLKGLPYRYAEEEDLFGNKSELLLSSNPVHKKVPVLIHGGKPVAESRIIVEYVDEVFPASGPRILPADPYDRAVARFWAAYVDDKLLSTWIQVYGGRTTEERAEAARQVVAVLETFERAFEECSRGEAFFGGERVGLVDVVLGGFVGWLRTSEEMCGVKIIDHAKTPLLAAWAERFCALDGVKEVIPDVQRLVEYNKMRRARLGLP</sequence>
<dbReference type="EC" id="2.5.1.18" evidence="1"/>
<dbReference type="InterPro" id="IPR004045">
    <property type="entry name" value="Glutathione_S-Trfase_N"/>
</dbReference>
<evidence type="ECO:0000259" key="6">
    <source>
        <dbReference type="PROSITE" id="PS50405"/>
    </source>
</evidence>
<dbReference type="InterPro" id="IPR036249">
    <property type="entry name" value="Thioredoxin-like_sf"/>
</dbReference>
<dbReference type="Gene3D" id="3.40.30.10">
    <property type="entry name" value="Glutaredoxin"/>
    <property type="match status" value="1"/>
</dbReference>
<dbReference type="SFLD" id="SFLDG01152">
    <property type="entry name" value="Main.3:_Omega-_and_Tau-like"/>
    <property type="match status" value="1"/>
</dbReference>